<sequence length="114" mass="12813">MGDTVNVYAPNFEPSMRINSIVQKIDNKGSISKVNEEKNEDFIMGTVMTSAGHFVTVEYKNVEGKSELVDIDFSKGHNFKEGDKVKITNKGKWEHRKIGKYNLTIASEDSISKV</sequence>
<dbReference type="EMBL" id="SZOH01000122">
    <property type="protein sequence ID" value="TKJ07901.1"/>
    <property type="molecule type" value="Genomic_DNA"/>
</dbReference>
<reference evidence="1 2" key="1">
    <citation type="journal article" date="2019" name="Environ. Microbiol.">
        <title>An active ?-lactamase is a part of an orchestrated cell wall stress resistance network of Bacillus subtilis and related rhizosphere species.</title>
        <authorList>
            <person name="Bucher T."/>
            <person name="Keren-Paz A."/>
            <person name="Hausser J."/>
            <person name="Olender T."/>
            <person name="Cytryn E."/>
            <person name="Kolodkin-Gal I."/>
        </authorList>
    </citation>
    <scope>NUCLEOTIDE SEQUENCE [LARGE SCALE GENOMIC DNA]</scope>
    <source>
        <strain evidence="1 2">I32</strain>
    </source>
</reference>
<protein>
    <submittedName>
        <fullName evidence="1">Uncharacterized protein</fullName>
    </submittedName>
</protein>
<evidence type="ECO:0000313" key="1">
    <source>
        <dbReference type="EMBL" id="TKJ07901.1"/>
    </source>
</evidence>
<comment type="caution">
    <text evidence="1">The sequence shown here is derived from an EMBL/GenBank/DDBJ whole genome shotgun (WGS) entry which is preliminary data.</text>
</comment>
<evidence type="ECO:0000313" key="2">
    <source>
        <dbReference type="Proteomes" id="UP000308444"/>
    </source>
</evidence>
<feature type="non-terminal residue" evidence="1">
    <location>
        <position position="114"/>
    </location>
</feature>
<gene>
    <name evidence="1" type="ORF">FC695_02430</name>
</gene>
<organism evidence="1 2">
    <name type="scientific">Bacillus cereus</name>
    <dbReference type="NCBI Taxonomy" id="1396"/>
    <lineage>
        <taxon>Bacteria</taxon>
        <taxon>Bacillati</taxon>
        <taxon>Bacillota</taxon>
        <taxon>Bacilli</taxon>
        <taxon>Bacillales</taxon>
        <taxon>Bacillaceae</taxon>
        <taxon>Bacillus</taxon>
        <taxon>Bacillus cereus group</taxon>
    </lineage>
</organism>
<proteinExistence type="predicted"/>
<dbReference type="Proteomes" id="UP000308444">
    <property type="component" value="Unassembled WGS sequence"/>
</dbReference>
<dbReference type="AlphaFoldDB" id="A0A9X9AGI1"/>
<name>A0A9X9AGI1_BACCE</name>
<accession>A0A9X9AGI1</accession>